<evidence type="ECO:0000313" key="3">
    <source>
        <dbReference type="Proteomes" id="UP001501218"/>
    </source>
</evidence>
<organism evidence="2 3">
    <name type="scientific">Saccharopolyspora halophila</name>
    <dbReference type="NCBI Taxonomy" id="405551"/>
    <lineage>
        <taxon>Bacteria</taxon>
        <taxon>Bacillati</taxon>
        <taxon>Actinomycetota</taxon>
        <taxon>Actinomycetes</taxon>
        <taxon>Pseudonocardiales</taxon>
        <taxon>Pseudonocardiaceae</taxon>
        <taxon>Saccharopolyspora</taxon>
    </lineage>
</organism>
<dbReference type="InterPro" id="IPR011991">
    <property type="entry name" value="ArsR-like_HTH"/>
</dbReference>
<dbReference type="PANTHER" id="PTHR39168">
    <property type="entry name" value="TRANSCRIPTIONAL REGULATOR-RELATED"/>
    <property type="match status" value="1"/>
</dbReference>
<dbReference type="Proteomes" id="UP001501218">
    <property type="component" value="Unassembled WGS sequence"/>
</dbReference>
<dbReference type="Gene3D" id="1.10.10.10">
    <property type="entry name" value="Winged helix-like DNA-binding domain superfamily/Winged helix DNA-binding domain"/>
    <property type="match status" value="1"/>
</dbReference>
<dbReference type="PANTHER" id="PTHR39168:SF1">
    <property type="entry name" value="TRANSCRIPTIONAL REGULATORY PROTEIN"/>
    <property type="match status" value="1"/>
</dbReference>
<dbReference type="InterPro" id="IPR001845">
    <property type="entry name" value="HTH_ArsR_DNA-bd_dom"/>
</dbReference>
<dbReference type="SUPFAM" id="SSF46785">
    <property type="entry name" value="Winged helix' DNA-binding domain"/>
    <property type="match status" value="1"/>
</dbReference>
<keyword evidence="3" id="KW-1185">Reference proteome</keyword>
<feature type="domain" description="HTH arsR-type" evidence="1">
    <location>
        <begin position="1"/>
        <end position="94"/>
    </location>
</feature>
<proteinExistence type="predicted"/>
<evidence type="ECO:0000259" key="1">
    <source>
        <dbReference type="PROSITE" id="PS50987"/>
    </source>
</evidence>
<dbReference type="CDD" id="cd00090">
    <property type="entry name" value="HTH_ARSR"/>
    <property type="match status" value="1"/>
</dbReference>
<dbReference type="RefSeq" id="WP_344132877.1">
    <property type="nucleotide sequence ID" value="NZ_BAAARA010000010.1"/>
</dbReference>
<dbReference type="SMART" id="SM00418">
    <property type="entry name" value="HTH_ARSR"/>
    <property type="match status" value="1"/>
</dbReference>
<dbReference type="EMBL" id="BAAARA010000010">
    <property type="protein sequence ID" value="GAA2352207.1"/>
    <property type="molecule type" value="Genomic_DNA"/>
</dbReference>
<dbReference type="InterPro" id="IPR036388">
    <property type="entry name" value="WH-like_DNA-bd_sf"/>
</dbReference>
<name>A0ABN3GI12_9PSEU</name>
<comment type="caution">
    <text evidence="2">The sequence shown here is derived from an EMBL/GenBank/DDBJ whole genome shotgun (WGS) entry which is preliminary data.</text>
</comment>
<protein>
    <submittedName>
        <fullName evidence="2">Metalloregulator ArsR/SmtB family transcription factor</fullName>
    </submittedName>
</protein>
<reference evidence="2 3" key="1">
    <citation type="journal article" date="2019" name="Int. J. Syst. Evol. Microbiol.">
        <title>The Global Catalogue of Microorganisms (GCM) 10K type strain sequencing project: providing services to taxonomists for standard genome sequencing and annotation.</title>
        <authorList>
            <consortium name="The Broad Institute Genomics Platform"/>
            <consortium name="The Broad Institute Genome Sequencing Center for Infectious Disease"/>
            <person name="Wu L."/>
            <person name="Ma J."/>
        </authorList>
    </citation>
    <scope>NUCLEOTIDE SEQUENCE [LARGE SCALE GENOMIC DNA]</scope>
    <source>
        <strain evidence="2 3">JCM 16221</strain>
    </source>
</reference>
<accession>A0ABN3GI12</accession>
<dbReference type="Pfam" id="PF12840">
    <property type="entry name" value="HTH_20"/>
    <property type="match status" value="1"/>
</dbReference>
<dbReference type="NCBIfam" id="NF033788">
    <property type="entry name" value="HTH_metalloreg"/>
    <property type="match status" value="1"/>
</dbReference>
<dbReference type="InterPro" id="IPR052543">
    <property type="entry name" value="HTH_Metal-responsive_Reg"/>
</dbReference>
<dbReference type="PRINTS" id="PR00778">
    <property type="entry name" value="HTHARSR"/>
</dbReference>
<dbReference type="InterPro" id="IPR036390">
    <property type="entry name" value="WH_DNA-bd_sf"/>
</dbReference>
<evidence type="ECO:0000313" key="2">
    <source>
        <dbReference type="EMBL" id="GAA2352207.1"/>
    </source>
</evidence>
<sequence length="250" mass="26533">MSGDVDVAAVAAVLAVPARARVVQALADGRALSAGRLACEAGLSPSATSAHLDRLRRAGFIEVARSGRHRYHRLADERVAEALSALAPAVPVRSLKQGARAAALRRARSCYDRVAGRLGVAVTGGLLGVGVLERVDGVGDTSPRWQDPVSSRLSEHPYRLGPGVGVLGELGVDLDRVSALRGRRPLLRFCLDWSEQRHHVAGALGAALLESFVAREWVRRRAGQRALVLTEVGREALSCTLGLAGRDLLE</sequence>
<dbReference type="PROSITE" id="PS50987">
    <property type="entry name" value="HTH_ARSR_2"/>
    <property type="match status" value="1"/>
</dbReference>
<gene>
    <name evidence="2" type="ORF">GCM10009854_32700</name>
</gene>